<sequence length="300" mass="33630">MPRPPIESPLQYALSILPEDCWTHYYLNETEYTLTNLMPSTSYELHVRWVDEKGDFVGEEAYTFALTPASYEMTYTYDRSPEESEIETPAPGYVNAQVLNSTAIHVQWKLPRPSFESSFQYALSFFPADCWADHYLNETEYTLINLTPSTSYKLGVFWINEDGDFVGEDAYASVEMPAKLFEDTLQSPPPLLPHAFRRRFLLCRFRAGGGDPGSGGGRCARGRGHTSANPCAADQSNIDKQSAISVLTIPSCPIPLPTPPGPYQNPKRTTPPEQKTLDCAVVGGFAYGPTYCNRFVRYDQ</sequence>
<dbReference type="Pfam" id="PF00041">
    <property type="entry name" value="fn3"/>
    <property type="match status" value="1"/>
</dbReference>
<reference evidence="2 3" key="1">
    <citation type="submission" date="2018-11" db="EMBL/GenBank/DDBJ databases">
        <authorList>
            <consortium name="Pathogen Informatics"/>
        </authorList>
    </citation>
    <scope>NUCLEOTIDE SEQUENCE [LARGE SCALE GENOMIC DNA]</scope>
</reference>
<keyword evidence="3" id="KW-1185">Reference proteome</keyword>
<evidence type="ECO:0000313" key="2">
    <source>
        <dbReference type="EMBL" id="VDK83542.1"/>
    </source>
</evidence>
<dbReference type="PROSITE" id="PS50853">
    <property type="entry name" value="FN3"/>
    <property type="match status" value="1"/>
</dbReference>
<name>A0A3P6T678_DIBLA</name>
<dbReference type="EMBL" id="UYRU01043719">
    <property type="protein sequence ID" value="VDK83542.1"/>
    <property type="molecule type" value="Genomic_DNA"/>
</dbReference>
<dbReference type="InterPro" id="IPR036116">
    <property type="entry name" value="FN3_sf"/>
</dbReference>
<feature type="domain" description="Fibronectin type-III" evidence="1">
    <location>
        <begin position="90"/>
        <end position="183"/>
    </location>
</feature>
<dbReference type="SUPFAM" id="SSF49265">
    <property type="entry name" value="Fibronectin type III"/>
    <property type="match status" value="2"/>
</dbReference>
<dbReference type="Proteomes" id="UP000281553">
    <property type="component" value="Unassembled WGS sequence"/>
</dbReference>
<protein>
    <recommendedName>
        <fullName evidence="1">Fibronectin type-III domain-containing protein</fullName>
    </recommendedName>
</protein>
<dbReference type="CDD" id="cd00063">
    <property type="entry name" value="FN3"/>
    <property type="match status" value="1"/>
</dbReference>
<proteinExistence type="predicted"/>
<dbReference type="AlphaFoldDB" id="A0A3P6T678"/>
<dbReference type="InterPro" id="IPR013783">
    <property type="entry name" value="Ig-like_fold"/>
</dbReference>
<evidence type="ECO:0000313" key="3">
    <source>
        <dbReference type="Proteomes" id="UP000281553"/>
    </source>
</evidence>
<evidence type="ECO:0000259" key="1">
    <source>
        <dbReference type="PROSITE" id="PS50853"/>
    </source>
</evidence>
<dbReference type="InterPro" id="IPR003961">
    <property type="entry name" value="FN3_dom"/>
</dbReference>
<dbReference type="SMART" id="SM00060">
    <property type="entry name" value="FN3"/>
    <property type="match status" value="2"/>
</dbReference>
<organism evidence="2 3">
    <name type="scientific">Dibothriocephalus latus</name>
    <name type="common">Fish tapeworm</name>
    <name type="synonym">Diphyllobothrium latum</name>
    <dbReference type="NCBI Taxonomy" id="60516"/>
    <lineage>
        <taxon>Eukaryota</taxon>
        <taxon>Metazoa</taxon>
        <taxon>Spiralia</taxon>
        <taxon>Lophotrochozoa</taxon>
        <taxon>Platyhelminthes</taxon>
        <taxon>Cestoda</taxon>
        <taxon>Eucestoda</taxon>
        <taxon>Diphyllobothriidea</taxon>
        <taxon>Diphyllobothriidae</taxon>
        <taxon>Dibothriocephalus</taxon>
    </lineage>
</organism>
<accession>A0A3P6T678</accession>
<dbReference type="Gene3D" id="2.60.40.10">
    <property type="entry name" value="Immunoglobulins"/>
    <property type="match status" value="1"/>
</dbReference>
<gene>
    <name evidence="2" type="ORF">DILT_LOCUS3474</name>
</gene>